<sequence length="174" mass="19445">MKPLYIVLNFICCGLLCLLTNCQHDSSPSNPIPEPTPTTNASTVIKDGIEYLLQTDRVTYQIGEIVTITYRVTNREEAVQNLGFLINQQEIYLVIESHASVLWEYDNNPTGRPTAPREFSLSAGASETFTVRWKIPSSFTPGNYEVKCQLLLSPYPGNLPVIAPLSSLQIQILR</sequence>
<dbReference type="Gene3D" id="2.60.40.2360">
    <property type="entry name" value="Intracellular proteinase inhibitor BsuPI"/>
    <property type="match status" value="1"/>
</dbReference>
<dbReference type="AlphaFoldDB" id="A0A0S6VXN9"/>
<organism evidence="2">
    <name type="scientific">Candidatus Moduliflexus flocculans</name>
    <dbReference type="NCBI Taxonomy" id="1499966"/>
    <lineage>
        <taxon>Bacteria</taxon>
        <taxon>Candidatus Moduliflexota</taxon>
        <taxon>Candidatus Moduliflexia</taxon>
        <taxon>Candidatus Moduliflexales</taxon>
        <taxon>Candidatus Moduliflexaceae</taxon>
    </lineage>
</organism>
<evidence type="ECO:0000256" key="1">
    <source>
        <dbReference type="SAM" id="SignalP"/>
    </source>
</evidence>
<accession>A0A0S6VXN9</accession>
<keyword evidence="1" id="KW-0732">Signal</keyword>
<dbReference type="EMBL" id="DF820456">
    <property type="protein sequence ID" value="GAK50684.1"/>
    <property type="molecule type" value="Genomic_DNA"/>
</dbReference>
<keyword evidence="3" id="KW-1185">Reference proteome</keyword>
<dbReference type="HOGENOM" id="CLU_1537073_0_0_0"/>
<reference evidence="2" key="1">
    <citation type="journal article" date="2015" name="PeerJ">
        <title>First genomic representation of candidate bacterial phylum KSB3 points to enhanced environmental sensing as a trigger of wastewater bulking.</title>
        <authorList>
            <person name="Sekiguchi Y."/>
            <person name="Ohashi A."/>
            <person name="Parks D.H."/>
            <person name="Yamauchi T."/>
            <person name="Tyson G.W."/>
            <person name="Hugenholtz P."/>
        </authorList>
    </citation>
    <scope>NUCLEOTIDE SEQUENCE [LARGE SCALE GENOMIC DNA]</scope>
</reference>
<name>A0A0S6VXN9_9BACT</name>
<feature type="signal peptide" evidence="1">
    <location>
        <begin position="1"/>
        <end position="22"/>
    </location>
</feature>
<dbReference type="InterPro" id="IPR038144">
    <property type="entry name" value="IPI"/>
</dbReference>
<proteinExistence type="predicted"/>
<protein>
    <submittedName>
        <fullName evidence="2">Uncharacterized protein</fullName>
    </submittedName>
</protein>
<evidence type="ECO:0000313" key="2">
    <source>
        <dbReference type="EMBL" id="GAK50684.1"/>
    </source>
</evidence>
<gene>
    <name evidence="2" type="ORF">U14_01917</name>
</gene>
<feature type="chain" id="PRO_5006631529" evidence="1">
    <location>
        <begin position="23"/>
        <end position="174"/>
    </location>
</feature>
<evidence type="ECO:0000313" key="3">
    <source>
        <dbReference type="Proteomes" id="UP000030700"/>
    </source>
</evidence>
<dbReference type="Proteomes" id="UP000030700">
    <property type="component" value="Unassembled WGS sequence"/>
</dbReference>